<sequence length="291" mass="33794">MTEPTIEQVNQVLTQNNLATVRLITPSFDLYEVIHSIVDDSKFSEETNFERLRVLIKAGILTDCDVLEHYNHKVEHMDLSYERCPLVKILAPLERDGTLYLSGSETIYQLSWDLYLDYIKNIILLGGRVDHDRMLCSVFGGRGEFELFNYLMDNFHIKPETINFVAGMLIGQIYWAEGNADTQDRAAFEKLVEKGIDINLPFSNGDDFNSFLGYMFCYDPEMFEQYLLQKPSQHIIAALPWEFAIEEDYFHDKQLQLVQKLIELAYPLPLDEIIELLEEEELDDYAKALAH</sequence>
<protein>
    <submittedName>
        <fullName evidence="1">Uncharacterized protein</fullName>
    </submittedName>
</protein>
<name>A0ABT8C1N2_9VIBR</name>
<proteinExistence type="predicted"/>
<dbReference type="EMBL" id="JAUFQC010000027">
    <property type="protein sequence ID" value="MDN3612247.1"/>
    <property type="molecule type" value="Genomic_DNA"/>
</dbReference>
<keyword evidence="2" id="KW-1185">Reference proteome</keyword>
<dbReference type="Proteomes" id="UP001238540">
    <property type="component" value="Unassembled WGS sequence"/>
</dbReference>
<dbReference type="RefSeq" id="WP_170882529.1">
    <property type="nucleotide sequence ID" value="NZ_JABEYA020000003.1"/>
</dbReference>
<accession>A0ABT8C1N2</accession>
<evidence type="ECO:0000313" key="1">
    <source>
        <dbReference type="EMBL" id="MDN3612247.1"/>
    </source>
</evidence>
<evidence type="ECO:0000313" key="2">
    <source>
        <dbReference type="Proteomes" id="UP001238540"/>
    </source>
</evidence>
<reference evidence="2" key="1">
    <citation type="journal article" date="2019" name="Int. J. Syst. Evol. Microbiol.">
        <title>The Global Catalogue of Microorganisms (GCM) 10K type strain sequencing project: providing services to taxonomists for standard genome sequencing and annotation.</title>
        <authorList>
            <consortium name="The Broad Institute Genomics Platform"/>
            <consortium name="The Broad Institute Genome Sequencing Center for Infectious Disease"/>
            <person name="Wu L."/>
            <person name="Ma J."/>
        </authorList>
    </citation>
    <scope>NUCLEOTIDE SEQUENCE [LARGE SCALE GENOMIC DNA]</scope>
    <source>
        <strain evidence="2">CECT 7398</strain>
    </source>
</reference>
<gene>
    <name evidence="1" type="ORF">QWZ16_21875</name>
</gene>
<comment type="caution">
    <text evidence="1">The sequence shown here is derived from an EMBL/GenBank/DDBJ whole genome shotgun (WGS) entry which is preliminary data.</text>
</comment>
<organism evidence="1 2">
    <name type="scientific">Vibrio ostreicida</name>
    <dbReference type="NCBI Taxonomy" id="526588"/>
    <lineage>
        <taxon>Bacteria</taxon>
        <taxon>Pseudomonadati</taxon>
        <taxon>Pseudomonadota</taxon>
        <taxon>Gammaproteobacteria</taxon>
        <taxon>Vibrionales</taxon>
        <taxon>Vibrionaceae</taxon>
        <taxon>Vibrio</taxon>
    </lineage>
</organism>